<dbReference type="GO" id="GO:0006412">
    <property type="term" value="P:translation"/>
    <property type="evidence" value="ECO:0007669"/>
    <property type="project" value="UniProtKB-UniRule"/>
</dbReference>
<comment type="subunit">
    <text evidence="7 8">Part of the 30S ribosomal subunit. Contacts proteins S5 and S12.</text>
</comment>
<evidence type="ECO:0000256" key="5">
    <source>
        <dbReference type="ARBA" id="ARBA00023274"/>
    </source>
</evidence>
<dbReference type="GO" id="GO:0005840">
    <property type="term" value="C:ribosome"/>
    <property type="evidence" value="ECO:0007669"/>
    <property type="project" value="UniProtKB-KW"/>
</dbReference>
<dbReference type="InterPro" id="IPR000630">
    <property type="entry name" value="Ribosomal_uS8"/>
</dbReference>
<name>A0A0H4T442_9CHLR</name>
<evidence type="ECO:0000256" key="2">
    <source>
        <dbReference type="ARBA" id="ARBA00022730"/>
    </source>
</evidence>
<evidence type="ECO:0000256" key="7">
    <source>
        <dbReference type="ARBA" id="ARBA00046740"/>
    </source>
</evidence>
<dbReference type="FunFam" id="3.30.1490.10:FF:000001">
    <property type="entry name" value="30S ribosomal protein S8"/>
    <property type="match status" value="1"/>
</dbReference>
<comment type="function">
    <text evidence="8">One of the primary rRNA binding proteins, it binds directly to 16S rRNA central domain where it helps coordinate assembly of the platform of the 30S subunit.</text>
</comment>
<dbReference type="GO" id="GO:1990904">
    <property type="term" value="C:ribonucleoprotein complex"/>
    <property type="evidence" value="ECO:0007669"/>
    <property type="project" value="UniProtKB-KW"/>
</dbReference>
<evidence type="ECO:0000313" key="9">
    <source>
        <dbReference type="EMBL" id="AKQ01162.1"/>
    </source>
</evidence>
<sequence length="132" mass="14699">MNITDPIADMLARIRNAVMARHETVSMPASRLKIAIARILREEGFVQDFEVRREAPQGTLRITLRYHGRNDPAISGLQRISKPGLRVYTGKGEIPRVYGGIGIAILTTPQGVMTGQRAWRQGVGGELLCYVW</sequence>
<proteinExistence type="inferred from homology"/>
<evidence type="ECO:0000256" key="3">
    <source>
        <dbReference type="ARBA" id="ARBA00022884"/>
    </source>
</evidence>
<accession>A0A0H4T442</accession>
<organism evidence="9">
    <name type="scientific">uncultured Chloroflexi bacterium Rifle_16ft_4_minimus_14836</name>
    <dbReference type="NCBI Taxonomy" id="1665059"/>
    <lineage>
        <taxon>Bacteria</taxon>
        <taxon>Bacillati</taxon>
        <taxon>Chloroflexota</taxon>
        <taxon>environmental samples</taxon>
    </lineage>
</organism>
<keyword evidence="5 8" id="KW-0687">Ribonucleoprotein</keyword>
<protein>
    <recommendedName>
        <fullName evidence="6 8">Small ribosomal subunit protein uS8</fullName>
    </recommendedName>
</protein>
<dbReference type="Pfam" id="PF00410">
    <property type="entry name" value="Ribosomal_S8"/>
    <property type="match status" value="1"/>
</dbReference>
<comment type="similarity">
    <text evidence="1 8">Belongs to the universal ribosomal protein uS8 family.</text>
</comment>
<dbReference type="PANTHER" id="PTHR11758">
    <property type="entry name" value="40S RIBOSOMAL PROTEIN S15A"/>
    <property type="match status" value="1"/>
</dbReference>
<dbReference type="InterPro" id="IPR035987">
    <property type="entry name" value="Ribosomal_uS8_sf"/>
</dbReference>
<dbReference type="Gene3D" id="3.30.1490.10">
    <property type="match status" value="1"/>
</dbReference>
<dbReference type="GO" id="GO:0005737">
    <property type="term" value="C:cytoplasm"/>
    <property type="evidence" value="ECO:0007669"/>
    <property type="project" value="UniProtKB-ARBA"/>
</dbReference>
<dbReference type="AlphaFoldDB" id="A0A0H4T442"/>
<evidence type="ECO:0000256" key="4">
    <source>
        <dbReference type="ARBA" id="ARBA00022980"/>
    </source>
</evidence>
<keyword evidence="4 8" id="KW-0689">Ribosomal protein</keyword>
<dbReference type="HAMAP" id="MF_01302_B">
    <property type="entry name" value="Ribosomal_uS8_B"/>
    <property type="match status" value="1"/>
</dbReference>
<dbReference type="NCBIfam" id="NF001109">
    <property type="entry name" value="PRK00136.1"/>
    <property type="match status" value="1"/>
</dbReference>
<reference evidence="9" key="1">
    <citation type="journal article" date="2015" name="ISME J.">
        <title>Aquifer environment selects for microbial species cohorts in sediment and groundwater.</title>
        <authorList>
            <person name="Hug L.A."/>
            <person name="Thomas B.C."/>
            <person name="Brown C.T."/>
            <person name="Frischkorn K.R."/>
            <person name="Williams K.H."/>
            <person name="Tringe S.G."/>
            <person name="Banfield J.F."/>
        </authorList>
    </citation>
    <scope>NUCLEOTIDE SEQUENCE</scope>
</reference>
<dbReference type="GO" id="GO:0003735">
    <property type="term" value="F:structural constituent of ribosome"/>
    <property type="evidence" value="ECO:0007669"/>
    <property type="project" value="InterPro"/>
</dbReference>
<gene>
    <name evidence="8 9" type="primary">rpsH</name>
</gene>
<dbReference type="FunFam" id="3.30.1370.30:FF:000002">
    <property type="entry name" value="30S ribosomal protein S8"/>
    <property type="match status" value="1"/>
</dbReference>
<evidence type="ECO:0000256" key="8">
    <source>
        <dbReference type="HAMAP-Rule" id="MF_01302"/>
    </source>
</evidence>
<dbReference type="GO" id="GO:0019843">
    <property type="term" value="F:rRNA binding"/>
    <property type="evidence" value="ECO:0007669"/>
    <property type="project" value="UniProtKB-UniRule"/>
</dbReference>
<keyword evidence="3 8" id="KW-0694">RNA-binding</keyword>
<dbReference type="SUPFAM" id="SSF56047">
    <property type="entry name" value="Ribosomal protein S8"/>
    <property type="match status" value="1"/>
</dbReference>
<evidence type="ECO:0000256" key="6">
    <source>
        <dbReference type="ARBA" id="ARBA00035258"/>
    </source>
</evidence>
<dbReference type="Gene3D" id="3.30.1370.30">
    <property type="match status" value="1"/>
</dbReference>
<dbReference type="EMBL" id="KT006952">
    <property type="protein sequence ID" value="AKQ01162.1"/>
    <property type="molecule type" value="Genomic_DNA"/>
</dbReference>
<keyword evidence="2 8" id="KW-0699">rRNA-binding</keyword>
<evidence type="ECO:0000256" key="1">
    <source>
        <dbReference type="ARBA" id="ARBA00006471"/>
    </source>
</evidence>